<protein>
    <submittedName>
        <fullName evidence="2">GNAT family N-acetyltransferase</fullName>
        <ecNumber evidence="2">2.3.1.-</ecNumber>
    </submittedName>
</protein>
<dbReference type="SUPFAM" id="SSF55729">
    <property type="entry name" value="Acyl-CoA N-acyltransferases (Nat)"/>
    <property type="match status" value="1"/>
</dbReference>
<dbReference type="CDD" id="cd04301">
    <property type="entry name" value="NAT_SF"/>
    <property type="match status" value="1"/>
</dbReference>
<dbReference type="EMBL" id="JANFYT010000021">
    <property type="protein sequence ID" value="MCQ4814839.1"/>
    <property type="molecule type" value="Genomic_DNA"/>
</dbReference>
<proteinExistence type="predicted"/>
<evidence type="ECO:0000313" key="2">
    <source>
        <dbReference type="EMBL" id="MCQ4814839.1"/>
    </source>
</evidence>
<comment type="caution">
    <text evidence="2">The sequence shown here is derived from an EMBL/GenBank/DDBJ whole genome shotgun (WGS) entry which is preliminary data.</text>
</comment>
<dbReference type="EC" id="2.3.1.-" evidence="2"/>
<dbReference type="RefSeq" id="WP_008710600.1">
    <property type="nucleotide sequence ID" value="NZ_CABKQM010000006.1"/>
</dbReference>
<dbReference type="InterPro" id="IPR016181">
    <property type="entry name" value="Acyl_CoA_acyltransferase"/>
</dbReference>
<dbReference type="Gene3D" id="3.40.630.30">
    <property type="match status" value="1"/>
</dbReference>
<dbReference type="Pfam" id="PF00583">
    <property type="entry name" value="Acetyltransf_1"/>
    <property type="match status" value="1"/>
</dbReference>
<dbReference type="PANTHER" id="PTHR43415">
    <property type="entry name" value="SPERMIDINE N(1)-ACETYLTRANSFERASE"/>
    <property type="match status" value="1"/>
</dbReference>
<keyword evidence="2" id="KW-0808">Transferase</keyword>
<dbReference type="GO" id="GO:0016747">
    <property type="term" value="F:acyltransferase activity, transferring groups other than amino-acyl groups"/>
    <property type="evidence" value="ECO:0007669"/>
    <property type="project" value="InterPro"/>
</dbReference>
<reference evidence="2 3" key="1">
    <citation type="submission" date="2022-06" db="EMBL/GenBank/DDBJ databases">
        <title>Isolation of gut microbiota from human fecal samples.</title>
        <authorList>
            <person name="Pamer E.G."/>
            <person name="Barat B."/>
            <person name="Waligurski E."/>
            <person name="Medina S."/>
            <person name="Paddock L."/>
            <person name="Mostad J."/>
        </authorList>
    </citation>
    <scope>NUCLEOTIDE SEQUENCE [LARGE SCALE GENOMIC DNA]</scope>
    <source>
        <strain evidence="2 3">DFI.9.90</strain>
    </source>
</reference>
<dbReference type="PANTHER" id="PTHR43415:SF3">
    <property type="entry name" value="GNAT-FAMILY ACETYLTRANSFERASE"/>
    <property type="match status" value="1"/>
</dbReference>
<gene>
    <name evidence="2" type="ORF">NE630_10400</name>
</gene>
<name>A0AAW5K4Q9_9BACT</name>
<dbReference type="AlphaFoldDB" id="A0AAW5K4Q9"/>
<sequence>MEIRPVMLEDAEAIASIRRQNGVREGVLALSSERINTTVDFLNSLTGRDRGYVAVENGEVVGFSVMMANREPCRSHSAFIAVMVDTDFQQMGIGHRLLKHLVDRADNELMLHRLELLVLTENERAIKLYKDLGFMVEATKKHAAVVKGAFVSEYLMGRLRGEGAEI</sequence>
<accession>A0AAW5K4Q9</accession>
<organism evidence="2 3">
    <name type="scientific">Cloacibacillus evryensis</name>
    <dbReference type="NCBI Taxonomy" id="508460"/>
    <lineage>
        <taxon>Bacteria</taxon>
        <taxon>Thermotogati</taxon>
        <taxon>Synergistota</taxon>
        <taxon>Synergistia</taxon>
        <taxon>Synergistales</taxon>
        <taxon>Synergistaceae</taxon>
        <taxon>Cloacibacillus</taxon>
    </lineage>
</organism>
<evidence type="ECO:0000313" key="3">
    <source>
        <dbReference type="Proteomes" id="UP001205919"/>
    </source>
</evidence>
<dbReference type="InterPro" id="IPR000182">
    <property type="entry name" value="GNAT_dom"/>
</dbReference>
<dbReference type="Proteomes" id="UP001205919">
    <property type="component" value="Unassembled WGS sequence"/>
</dbReference>
<keyword evidence="2" id="KW-0012">Acyltransferase</keyword>
<evidence type="ECO:0000259" key="1">
    <source>
        <dbReference type="PROSITE" id="PS51186"/>
    </source>
</evidence>
<keyword evidence="3" id="KW-1185">Reference proteome</keyword>
<dbReference type="PROSITE" id="PS51186">
    <property type="entry name" value="GNAT"/>
    <property type="match status" value="1"/>
</dbReference>
<feature type="domain" description="N-acetyltransferase" evidence="1">
    <location>
        <begin position="1"/>
        <end position="161"/>
    </location>
</feature>